<dbReference type="PANTHER" id="PTHR48475">
    <property type="entry name" value="RIBONUCLEASE H"/>
    <property type="match status" value="1"/>
</dbReference>
<accession>Q7XLE6</accession>
<dbReference type="InterPro" id="IPR036397">
    <property type="entry name" value="RNaseH_sf"/>
</dbReference>
<dbReference type="InterPro" id="IPR021109">
    <property type="entry name" value="Peptidase_aspartic_dom_sf"/>
</dbReference>
<dbReference type="Pfam" id="PF13456">
    <property type="entry name" value="RVT_3"/>
    <property type="match status" value="1"/>
</dbReference>
<protein>
    <submittedName>
        <fullName evidence="3">OSJNBa0013A04.23 protein</fullName>
    </submittedName>
    <submittedName>
        <fullName evidence="2">OSJNBb0069N01.4 protein</fullName>
    </submittedName>
</protein>
<dbReference type="EMBL" id="AL731583">
    <property type="protein sequence ID" value="CAE05186.2"/>
    <property type="molecule type" value="Genomic_DNA"/>
</dbReference>
<dbReference type="SUPFAM" id="SSF56672">
    <property type="entry name" value="DNA/RNA polymerases"/>
    <property type="match status" value="1"/>
</dbReference>
<dbReference type="PROSITE" id="PS50994">
    <property type="entry name" value="INTEGRASE"/>
    <property type="match status" value="1"/>
</dbReference>
<dbReference type="GO" id="GO:0004523">
    <property type="term" value="F:RNA-DNA hybrid ribonuclease activity"/>
    <property type="evidence" value="ECO:0007669"/>
    <property type="project" value="InterPro"/>
</dbReference>
<organism evidence="3 4">
    <name type="scientific">Oryza sativa subsp. japonica</name>
    <name type="common">Rice</name>
    <dbReference type="NCBI Taxonomy" id="39947"/>
    <lineage>
        <taxon>Eukaryota</taxon>
        <taxon>Viridiplantae</taxon>
        <taxon>Streptophyta</taxon>
        <taxon>Embryophyta</taxon>
        <taxon>Tracheophyta</taxon>
        <taxon>Spermatophyta</taxon>
        <taxon>Magnoliopsida</taxon>
        <taxon>Liliopsida</taxon>
        <taxon>Poales</taxon>
        <taxon>Poaceae</taxon>
        <taxon>BOP clade</taxon>
        <taxon>Oryzoideae</taxon>
        <taxon>Oryzeae</taxon>
        <taxon>Oryzinae</taxon>
        <taxon>Oryza</taxon>
        <taxon>Oryza sativa</taxon>
    </lineage>
</organism>
<dbReference type="CDD" id="cd00303">
    <property type="entry name" value="retropepsin_like"/>
    <property type="match status" value="1"/>
</dbReference>
<dbReference type="SUPFAM" id="SSF50630">
    <property type="entry name" value="Acid proteases"/>
    <property type="match status" value="1"/>
</dbReference>
<evidence type="ECO:0000313" key="2">
    <source>
        <dbReference type="EMBL" id="CAE02544.1"/>
    </source>
</evidence>
<dbReference type="InterPro" id="IPR001584">
    <property type="entry name" value="Integrase_cat-core"/>
</dbReference>
<dbReference type="Pfam" id="PF00665">
    <property type="entry name" value="rve"/>
    <property type="match status" value="1"/>
</dbReference>
<reference evidence="4" key="3">
    <citation type="journal article" date="2008" name="Nucleic Acids Res.">
        <title>The rice annotation project database (RAP-DB): 2008 update.</title>
        <authorList>
            <consortium name="The rice annotation project (RAP)"/>
        </authorList>
    </citation>
    <scope>GENOME REANNOTATION</scope>
    <source>
        <strain evidence="4">cv. Nipponbare</strain>
    </source>
</reference>
<dbReference type="InterPro" id="IPR043502">
    <property type="entry name" value="DNA/RNA_pol_sf"/>
</dbReference>
<proteinExistence type="predicted"/>
<feature type="domain" description="Integrase catalytic" evidence="1">
    <location>
        <begin position="930"/>
        <end position="1096"/>
    </location>
</feature>
<dbReference type="GO" id="GO:0003676">
    <property type="term" value="F:nucleic acid binding"/>
    <property type="evidence" value="ECO:0007669"/>
    <property type="project" value="InterPro"/>
</dbReference>
<evidence type="ECO:0000313" key="4">
    <source>
        <dbReference type="Proteomes" id="UP000000763"/>
    </source>
</evidence>
<dbReference type="PANTHER" id="PTHR48475:SF1">
    <property type="entry name" value="RNASE H TYPE-1 DOMAIN-CONTAINING PROTEIN"/>
    <property type="match status" value="1"/>
</dbReference>
<dbReference type="Pfam" id="PF17919">
    <property type="entry name" value="RT_RNaseH_2"/>
    <property type="match status" value="1"/>
</dbReference>
<evidence type="ECO:0000313" key="3">
    <source>
        <dbReference type="EMBL" id="CAE05186.2"/>
    </source>
</evidence>
<dbReference type="Gene3D" id="3.30.420.10">
    <property type="entry name" value="Ribonuclease H-like superfamily/Ribonuclease H"/>
    <property type="match status" value="2"/>
</dbReference>
<dbReference type="GO" id="GO:0015074">
    <property type="term" value="P:DNA integration"/>
    <property type="evidence" value="ECO:0007669"/>
    <property type="project" value="InterPro"/>
</dbReference>
<gene>
    <name evidence="3" type="ORF">OSJNBa0013A04.23</name>
    <name evidence="2" type="ORF">OSJNBb0069N01.4</name>
</gene>
<sequence length="1235" mass="140592">MRDDFDITKADKIFNLLLRGKQIQLPTGHSIPSVDELEKRKYCNWHNTGSHTTNDCKVFRQQIQSAIEQGKIKFDDSKRPMKVDDHPFPVNMVHTSGTAADGRSHRNSQLNSVRIINKYQRRQEWRVKSKVLTADEVEADKAKRLMKGKAVASSSVNMVFILLAEFEANQADAADMEEASAKLVLSPERAIFEKPEVVENRHLKPLYVKGFVNGKPMSKMMVDGGAAVNLMPYATFRKLGKNADDLIKTNVVLNDFGGNPSENKGVLNVELTIGSKTDPTTFFVIDGKGSYSMLLGRDWIHANCCIPSTMHQSLIQWQGDKIEIVLADSQLKMESPNYCFEGVVEGSNFYKKDTIDDLDGILGQGFMSADDLEEVDIGPGDRPRPTFISKSLSYEFRTKLIELLKEYRDCFAWEYFEMPGYRPYQQPPRRCQADMYDDIKVEITRLYDAGFIRPCRYVEWISNIVPVIKKNVKSKEVDDHIDGLREVFERTRKYGLKMNPTKCAFGVSTGQFFGFLVHKRGIEVSQRSINAINKIQRLEDKKQLLSLIGKVNFVRRFISNLFGMLEPFTPLLRLKADQEFTWEAEQQEALDSIKEYVSSPPVLIPPLKGVPFKLYLSADEKSIGLVFVHELEGKERKIFYLSRRLLDAETRKLRHYLFSNECTIVYKANVVKYMLSAPVLKGRVGRWIYALTEFDLRYESPKAVKGQAIADFIVEHRDDSVGSVDIVPWTLFFDGSVCTHGCGIGLVIISPMGASFEFAYTIKPYVTNNQAEYEAVLKGLQLLKEVEADAVEIMGDSLLVINQLAGEYECKNDILMTYNDKCRELMNGFRLNVEANDLAQGASGYKQMVKDIEVDIAMITTDDWSANQAKVVLGEVHEGICGTHQSAHKMKWLLLRVGYFWPTMLEGCFRYYKGWQDCQKLEVIQRAPASAMNPIIKPWSFRGWGIDMIGQINTPSSNGHKFILVATDYFTKWVEAVPLKKVDSGDAIQLVKEYIVYRFGVPQIITTDQVSIFLSDEFVQFVDIMGIKLLNSSPYYAQANGQAEASNKSLIKLIKRKISDFPRQWHTKLAEALSSYRMACHGSIQVPPYKLVYGHEAVLPWESVTGSRIIDLQDKLTADDYYNLMVDETEDLVQSRLRALEKVTRDKERVALHYNKKVVPKSFSEGELVWKLILLIGTRDNKFGKWSPNWEGPIRVYKVVLKGADMLQGLDGEVFGRALNGKYLKKYYPSVWINA</sequence>
<dbReference type="AlphaFoldDB" id="Q7XLE6"/>
<dbReference type="Gene3D" id="2.40.70.10">
    <property type="entry name" value="Acid Proteases"/>
    <property type="match status" value="1"/>
</dbReference>
<evidence type="ECO:0000259" key="1">
    <source>
        <dbReference type="PROSITE" id="PS50994"/>
    </source>
</evidence>
<accession>Q7X8Q1</accession>
<dbReference type="SUPFAM" id="SSF53098">
    <property type="entry name" value="Ribonuclease H-like"/>
    <property type="match status" value="2"/>
</dbReference>
<reference evidence="3" key="1">
    <citation type="journal article" date="2002" name="Nature">
        <title>Sequence and analysis of rice chromosome 4.</title>
        <authorList>
            <person name="Feng Q."/>
            <person name="Zhang Y."/>
            <person name="Hao P."/>
            <person name="Wang S."/>
            <person name="Fu G."/>
            <person name="Huang Y."/>
            <person name="Li Y."/>
            <person name="Zhu J."/>
            <person name="Liu Y."/>
            <person name="Hu X."/>
            <person name="Jia P."/>
            <person name="Zhang Y."/>
            <person name="Zhao Q."/>
            <person name="Ying K."/>
            <person name="Yu S."/>
            <person name="Tang Y."/>
            <person name="Weng Q."/>
            <person name="Zhang L."/>
            <person name="Lu Y."/>
            <person name="Mu J."/>
            <person name="Lu Y."/>
            <person name="Zhang L.S."/>
            <person name="Yu Z."/>
            <person name="Fan D."/>
            <person name="Liu X."/>
            <person name="Lu T."/>
            <person name="Li C."/>
            <person name="Wu Y."/>
            <person name="Sun T."/>
            <person name="Lei H."/>
            <person name="Li T."/>
            <person name="Hu H."/>
            <person name="Guan J."/>
            <person name="Wu M."/>
            <person name="Zhang R."/>
            <person name="Zhou B."/>
            <person name="Chen Z."/>
            <person name="Chen L."/>
            <person name="Jin Z."/>
            <person name="Wang R."/>
            <person name="Yin H."/>
            <person name="Cai Z."/>
            <person name="Ren S."/>
            <person name="Lv G."/>
            <person name="Gu W."/>
            <person name="Zhu G."/>
            <person name="Tu Y."/>
            <person name="Jia J."/>
            <person name="Zhang Y."/>
            <person name="Chen J."/>
            <person name="Kang H."/>
            <person name="Chen X."/>
            <person name="Shao C."/>
            <person name="Sun Y."/>
            <person name="Hu Q."/>
            <person name="Zhang X."/>
            <person name="Zhang W."/>
            <person name="Wang L."/>
            <person name="Ding C."/>
            <person name="Sheng H."/>
            <person name="Gu J."/>
            <person name="Chen S."/>
            <person name="Ni L."/>
            <person name="Zhu F."/>
            <person name="Chen W."/>
            <person name="Lan L."/>
            <person name="Lai Y."/>
            <person name="Cheng Z."/>
            <person name="Gu M."/>
            <person name="Jiang J."/>
            <person name="Li J."/>
            <person name="Hong G."/>
            <person name="Xue Y."/>
            <person name="Han B."/>
        </authorList>
    </citation>
    <scope>NUCLEOTIDE SEQUENCE</scope>
</reference>
<dbReference type="CDD" id="cd09279">
    <property type="entry name" value="RNase_HI_like"/>
    <property type="match status" value="1"/>
</dbReference>
<dbReference type="Gene3D" id="3.30.70.270">
    <property type="match status" value="2"/>
</dbReference>
<dbReference type="Pfam" id="PF13650">
    <property type="entry name" value="Asp_protease_2"/>
    <property type="match status" value="1"/>
</dbReference>
<name>Q7XLE6_ORYSJ</name>
<reference evidence="4" key="2">
    <citation type="journal article" date="2005" name="Nature">
        <title>The map-based sequence of the rice genome.</title>
        <authorList>
            <consortium name="International rice genome sequencing project (IRGSP)"/>
            <person name="Matsumoto T."/>
            <person name="Wu J."/>
            <person name="Kanamori H."/>
            <person name="Katayose Y."/>
            <person name="Fujisawa M."/>
            <person name="Namiki N."/>
            <person name="Mizuno H."/>
            <person name="Yamamoto K."/>
            <person name="Antonio B.A."/>
            <person name="Baba T."/>
            <person name="Sakata K."/>
            <person name="Nagamura Y."/>
            <person name="Aoki H."/>
            <person name="Arikawa K."/>
            <person name="Arita K."/>
            <person name="Bito T."/>
            <person name="Chiden Y."/>
            <person name="Fujitsuka N."/>
            <person name="Fukunaka R."/>
            <person name="Hamada M."/>
            <person name="Harada C."/>
            <person name="Hayashi A."/>
            <person name="Hijishita S."/>
            <person name="Honda M."/>
            <person name="Hosokawa S."/>
            <person name="Ichikawa Y."/>
            <person name="Idonuma A."/>
            <person name="Iijima M."/>
            <person name="Ikeda M."/>
            <person name="Ikeno M."/>
            <person name="Ito K."/>
            <person name="Ito S."/>
            <person name="Ito T."/>
            <person name="Ito Y."/>
            <person name="Ito Y."/>
            <person name="Iwabuchi A."/>
            <person name="Kamiya K."/>
            <person name="Karasawa W."/>
            <person name="Kurita K."/>
            <person name="Katagiri S."/>
            <person name="Kikuta A."/>
            <person name="Kobayashi H."/>
            <person name="Kobayashi N."/>
            <person name="Machita K."/>
            <person name="Maehara T."/>
            <person name="Masukawa M."/>
            <person name="Mizubayashi T."/>
            <person name="Mukai Y."/>
            <person name="Nagasaki H."/>
            <person name="Nagata Y."/>
            <person name="Naito S."/>
            <person name="Nakashima M."/>
            <person name="Nakama Y."/>
            <person name="Nakamichi Y."/>
            <person name="Nakamura M."/>
            <person name="Meguro A."/>
            <person name="Negishi M."/>
            <person name="Ohta I."/>
            <person name="Ohta T."/>
            <person name="Okamoto M."/>
            <person name="Ono N."/>
            <person name="Saji S."/>
            <person name="Sakaguchi M."/>
            <person name="Sakai K."/>
            <person name="Shibata M."/>
            <person name="Shimokawa T."/>
            <person name="Song J."/>
            <person name="Takazaki Y."/>
            <person name="Terasawa K."/>
            <person name="Tsugane M."/>
            <person name="Tsuji K."/>
            <person name="Ueda S."/>
            <person name="Waki K."/>
            <person name="Yamagata H."/>
            <person name="Yamamoto M."/>
            <person name="Yamamoto S."/>
            <person name="Yamane H."/>
            <person name="Yoshiki S."/>
            <person name="Yoshihara R."/>
            <person name="Yukawa K."/>
            <person name="Zhong H."/>
            <person name="Yano M."/>
            <person name="Yuan Q."/>
            <person name="Ouyang S."/>
            <person name="Liu J."/>
            <person name="Jones K.M."/>
            <person name="Gansberger K."/>
            <person name="Moffat K."/>
            <person name="Hill J."/>
            <person name="Bera J."/>
            <person name="Fadrosh D."/>
            <person name="Jin S."/>
            <person name="Johri S."/>
            <person name="Kim M."/>
            <person name="Overton L."/>
            <person name="Reardon M."/>
            <person name="Tsitrin T."/>
            <person name="Vuong H."/>
            <person name="Weaver B."/>
            <person name="Ciecko A."/>
            <person name="Tallon L."/>
            <person name="Jackson J."/>
            <person name="Pai G."/>
            <person name="Aken S.V."/>
            <person name="Utterback T."/>
            <person name="Reidmuller S."/>
            <person name="Feldblyum T."/>
            <person name="Hsiao J."/>
            <person name="Zismann V."/>
            <person name="Iobst S."/>
            <person name="de Vazeille A.R."/>
            <person name="Buell C.R."/>
            <person name="Ying K."/>
            <person name="Li Y."/>
            <person name="Lu T."/>
            <person name="Huang Y."/>
            <person name="Zhao Q."/>
            <person name="Feng Q."/>
            <person name="Zhang L."/>
            <person name="Zhu J."/>
            <person name="Weng Q."/>
            <person name="Mu J."/>
            <person name="Lu Y."/>
            <person name="Fan D."/>
            <person name="Liu Y."/>
            <person name="Guan J."/>
            <person name="Zhang Y."/>
            <person name="Yu S."/>
            <person name="Liu X."/>
            <person name="Zhang Y."/>
            <person name="Hong G."/>
            <person name="Han B."/>
            <person name="Choisne N."/>
            <person name="Demange N."/>
            <person name="Orjeda G."/>
            <person name="Samain S."/>
            <person name="Cattolico L."/>
            <person name="Pelletier E."/>
            <person name="Couloux A."/>
            <person name="Segurens B."/>
            <person name="Wincker P."/>
            <person name="D'Hont A."/>
            <person name="Scarpelli C."/>
            <person name="Weissenbach J."/>
            <person name="Salanoubat M."/>
            <person name="Quetier F."/>
            <person name="Yu Y."/>
            <person name="Kim H.R."/>
            <person name="Rambo T."/>
            <person name="Currie J."/>
            <person name="Collura K."/>
            <person name="Luo M."/>
            <person name="Yang T."/>
            <person name="Ammiraju J.S.S."/>
            <person name="Engler F."/>
            <person name="Soderlund C."/>
            <person name="Wing R.A."/>
            <person name="Palmer L.E."/>
            <person name="de la Bastide M."/>
            <person name="Spiegel L."/>
            <person name="Nascimento L."/>
            <person name="Zutavern T."/>
            <person name="O'Shaughnessy A."/>
            <person name="Dike S."/>
            <person name="Dedhia N."/>
            <person name="Preston R."/>
            <person name="Balija V."/>
            <person name="McCombie W.R."/>
            <person name="Chow T."/>
            <person name="Chen H."/>
            <person name="Chung M."/>
            <person name="Chen C."/>
            <person name="Shaw J."/>
            <person name="Wu H."/>
            <person name="Hsiao K."/>
            <person name="Chao Y."/>
            <person name="Chu M."/>
            <person name="Cheng C."/>
            <person name="Hour A."/>
            <person name="Lee P."/>
            <person name="Lin S."/>
            <person name="Lin Y."/>
            <person name="Liou J."/>
            <person name="Liu S."/>
            <person name="Hsing Y."/>
            <person name="Raghuvanshi S."/>
            <person name="Mohanty A."/>
            <person name="Bharti A.K."/>
            <person name="Gaur A."/>
            <person name="Gupta V."/>
            <person name="Kumar D."/>
            <person name="Ravi V."/>
            <person name="Vij S."/>
            <person name="Kapur A."/>
            <person name="Khurana P."/>
            <person name="Khurana P."/>
            <person name="Khurana J.P."/>
            <person name="Tyagi A.K."/>
            <person name="Gaikwad K."/>
            <person name="Singh A."/>
            <person name="Dalal V."/>
            <person name="Srivastava S."/>
            <person name="Dixit A."/>
            <person name="Pal A.K."/>
            <person name="Ghazi I.A."/>
            <person name="Yadav M."/>
            <person name="Pandit A."/>
            <person name="Bhargava A."/>
            <person name="Sureshbabu K."/>
            <person name="Batra K."/>
            <person name="Sharma T.R."/>
            <person name="Mohapatra T."/>
            <person name="Singh N.K."/>
            <person name="Messing J."/>
            <person name="Nelson A.B."/>
            <person name="Fuks G."/>
            <person name="Kavchok S."/>
            <person name="Keizer G."/>
            <person name="Linton E."/>
            <person name="Llaca V."/>
            <person name="Song R."/>
            <person name="Tanyolac B."/>
            <person name="Young S."/>
            <person name="Ho-Il K."/>
            <person name="Hahn J.H."/>
            <person name="Sangsakoo G."/>
            <person name="Vanavichit A."/>
            <person name="de Mattos Luiz.A.T."/>
            <person name="Zimmer P.D."/>
            <person name="Malone G."/>
            <person name="Dellagostin O."/>
            <person name="de Oliveira A.C."/>
            <person name="Bevan M."/>
            <person name="Bancroft I."/>
            <person name="Minx P."/>
            <person name="Cordum H."/>
            <person name="Wilson R."/>
            <person name="Cheng Z."/>
            <person name="Jin W."/>
            <person name="Jiang J."/>
            <person name="Leong S.A."/>
            <person name="Iwama H."/>
            <person name="Gojobori T."/>
            <person name="Itoh T."/>
            <person name="Niimura Y."/>
            <person name="Fujii Y."/>
            <person name="Habara T."/>
            <person name="Sakai H."/>
            <person name="Sato Y."/>
            <person name="Wilson G."/>
            <person name="Kumar K."/>
            <person name="McCouch S."/>
            <person name="Juretic N."/>
            <person name="Hoen D."/>
            <person name="Wright S."/>
            <person name="Bruskiewich R."/>
            <person name="Bureau T."/>
            <person name="Miyao A."/>
            <person name="Hirochika H."/>
            <person name="Nishikawa T."/>
            <person name="Kadowaki K."/>
            <person name="Sugiura M."/>
            <person name="Burr B."/>
            <person name="Sasaki T."/>
        </authorList>
    </citation>
    <scope>NUCLEOTIDE SEQUENCE [LARGE SCALE GENOMIC DNA]</scope>
    <source>
        <strain evidence="4">cv. Nipponbare</strain>
    </source>
</reference>
<dbReference type="InterPro" id="IPR041577">
    <property type="entry name" value="RT_RNaseH_2"/>
</dbReference>
<dbReference type="Proteomes" id="UP000000763">
    <property type="component" value="Chromosome 4"/>
</dbReference>
<dbReference type="InterPro" id="IPR043128">
    <property type="entry name" value="Rev_trsase/Diguanyl_cyclase"/>
</dbReference>
<dbReference type="EMBL" id="AL663012">
    <property type="protein sequence ID" value="CAE02544.1"/>
    <property type="molecule type" value="Genomic_DNA"/>
</dbReference>
<dbReference type="InterPro" id="IPR002156">
    <property type="entry name" value="RNaseH_domain"/>
</dbReference>
<dbReference type="InterPro" id="IPR012337">
    <property type="entry name" value="RNaseH-like_sf"/>
</dbReference>